<keyword evidence="1" id="KW-0560">Oxidoreductase</keyword>
<dbReference type="InterPro" id="IPR006076">
    <property type="entry name" value="FAD-dep_OxRdtase"/>
</dbReference>
<sequence length="456" mass="49566">MEKWNREVQIAAALETYRTIGGWVERPTDMQAELTGDVSADVVIVGAGFAGLNAALELVKRGVKVVVLEREFAGFGASGRNAGYLAGGSGVKFDLFLKRIGHEQTQKIVDYFNEGVRHAESNFRQYEIDCDYNASGLISAGVHASQEKKVLENIRKASQFGVASEFLDQAKMRERGIPPAFLFGSYVNCGGTLDPGKYVMGLRRAALQAGVKLYENTEVSSWEMGPVVKVRTRRGTASAPHMILASNAYTPQLGLLADKVIPLRVSAIETAPLSPNQLAELGWWKREGIVTVHETMESHRLTARNSLVITTKRVRYPFGSRTPNVPDTAAYRALITALGDRFPQLKNLAIRACWSGYISFASDSLPVVGAAGEEENIFYTAGCSGHGVGAQSLIGRLLAERLGGVEPPLLAGLHHKVPGTAPEPLRWCGINGVMSIMDRIDERVNRKVRAANIGDE</sequence>
<keyword evidence="3" id="KW-0614">Plasmid</keyword>
<dbReference type="EMBL" id="CP038152">
    <property type="protein sequence ID" value="QBR03969.1"/>
    <property type="molecule type" value="Genomic_DNA"/>
</dbReference>
<dbReference type="Gene3D" id="3.30.9.10">
    <property type="entry name" value="D-Amino Acid Oxidase, subunit A, domain 2"/>
    <property type="match status" value="1"/>
</dbReference>
<proteinExistence type="predicted"/>
<dbReference type="GO" id="GO:0016491">
    <property type="term" value="F:oxidoreductase activity"/>
    <property type="evidence" value="ECO:0007669"/>
    <property type="project" value="UniProtKB-KW"/>
</dbReference>
<dbReference type="AlphaFoldDB" id="A0A4P7D5H8"/>
<evidence type="ECO:0000259" key="2">
    <source>
        <dbReference type="Pfam" id="PF01266"/>
    </source>
</evidence>
<dbReference type="InterPro" id="IPR036188">
    <property type="entry name" value="FAD/NAD-bd_sf"/>
</dbReference>
<name>A0A4P7D5H8_9BURK</name>
<keyword evidence="4" id="KW-1185">Reference proteome</keyword>
<geneLocation type="plasmid" evidence="3 4">
    <name>unnamed1</name>
</geneLocation>
<protein>
    <submittedName>
        <fullName evidence="3">FAD-binding oxidoreductase</fullName>
    </submittedName>
</protein>
<evidence type="ECO:0000313" key="3">
    <source>
        <dbReference type="EMBL" id="QBR03969.1"/>
    </source>
</evidence>
<dbReference type="Pfam" id="PF01266">
    <property type="entry name" value="DAO"/>
    <property type="match status" value="1"/>
</dbReference>
<dbReference type="RefSeq" id="WP_134759897.1">
    <property type="nucleotide sequence ID" value="NZ_CP038152.1"/>
</dbReference>
<dbReference type="SUPFAM" id="SSF51905">
    <property type="entry name" value="FAD/NAD(P)-binding domain"/>
    <property type="match status" value="1"/>
</dbReference>
<dbReference type="Proteomes" id="UP000295727">
    <property type="component" value="Plasmid unnamed1"/>
</dbReference>
<evidence type="ECO:0000313" key="4">
    <source>
        <dbReference type="Proteomes" id="UP000295727"/>
    </source>
</evidence>
<reference evidence="3 4" key="1">
    <citation type="submission" date="2019-03" db="EMBL/GenBank/DDBJ databases">
        <title>Paraburkholderia sp. 7MH5, isolated from subtropical forest soil.</title>
        <authorList>
            <person name="Gao Z.-H."/>
            <person name="Qiu L.-H."/>
        </authorList>
    </citation>
    <scope>NUCLEOTIDE SEQUENCE [LARGE SCALE GENOMIC DNA]</scope>
    <source>
        <strain evidence="3 4">7MH5</strain>
        <plasmid evidence="3 4">unnamed1</plasmid>
    </source>
</reference>
<gene>
    <name evidence="3" type="ORF">E1956_42960</name>
</gene>
<dbReference type="PANTHER" id="PTHR13847:SF281">
    <property type="entry name" value="FAD DEPENDENT OXIDOREDUCTASE DOMAIN-CONTAINING PROTEIN"/>
    <property type="match status" value="1"/>
</dbReference>
<dbReference type="OrthoDB" id="9342835at2"/>
<dbReference type="PANTHER" id="PTHR13847">
    <property type="entry name" value="SARCOSINE DEHYDROGENASE-RELATED"/>
    <property type="match status" value="1"/>
</dbReference>
<feature type="domain" description="FAD dependent oxidoreductase" evidence="2">
    <location>
        <begin position="41"/>
        <end position="401"/>
    </location>
</feature>
<accession>A0A4P7D5H8</accession>
<dbReference type="KEGG" id="ppai:E1956_42960"/>
<organism evidence="3 4">
    <name type="scientific">Paraburkholderia pallida</name>
    <dbReference type="NCBI Taxonomy" id="2547399"/>
    <lineage>
        <taxon>Bacteria</taxon>
        <taxon>Pseudomonadati</taxon>
        <taxon>Pseudomonadota</taxon>
        <taxon>Betaproteobacteria</taxon>
        <taxon>Burkholderiales</taxon>
        <taxon>Burkholderiaceae</taxon>
        <taxon>Paraburkholderia</taxon>
    </lineage>
</organism>
<evidence type="ECO:0000256" key="1">
    <source>
        <dbReference type="ARBA" id="ARBA00023002"/>
    </source>
</evidence>
<dbReference type="Gene3D" id="3.50.50.60">
    <property type="entry name" value="FAD/NAD(P)-binding domain"/>
    <property type="match status" value="1"/>
</dbReference>
<dbReference type="GO" id="GO:0005737">
    <property type="term" value="C:cytoplasm"/>
    <property type="evidence" value="ECO:0007669"/>
    <property type="project" value="TreeGrafter"/>
</dbReference>